<dbReference type="AlphaFoldDB" id="A0A447P0V0"/>
<sequence length="46" mass="5023">MNPIIDGIIALEGGYVFNPKDKGGATHWALPKPRRERMAMLAICGI</sequence>
<feature type="domain" description="TtsA-like Glycoside hydrolase family 108" evidence="1">
    <location>
        <begin position="6"/>
        <end position="28"/>
    </location>
</feature>
<dbReference type="InterPro" id="IPR008565">
    <property type="entry name" value="TtsA-like_GH18_dom"/>
</dbReference>
<evidence type="ECO:0000313" key="2">
    <source>
        <dbReference type="EMBL" id="VEA09177.1"/>
    </source>
</evidence>
<proteinExistence type="predicted"/>
<dbReference type="Proteomes" id="UP000276345">
    <property type="component" value="Chromosome"/>
</dbReference>
<dbReference type="InterPro" id="IPR023346">
    <property type="entry name" value="Lysozyme-like_dom_sf"/>
</dbReference>
<evidence type="ECO:0000259" key="1">
    <source>
        <dbReference type="Pfam" id="PF05838"/>
    </source>
</evidence>
<evidence type="ECO:0000313" key="3">
    <source>
        <dbReference type="Proteomes" id="UP000276345"/>
    </source>
</evidence>
<dbReference type="Pfam" id="PF05838">
    <property type="entry name" value="Glyco_hydro_108"/>
    <property type="match status" value="1"/>
</dbReference>
<dbReference type="Gene3D" id="1.20.141.10">
    <property type="entry name" value="Chitosanase, subunit A, domain 1"/>
    <property type="match status" value="1"/>
</dbReference>
<organism evidence="2 3">
    <name type="scientific">Salmonella enterica subsp. enterica serovar Sanjuan</name>
    <dbReference type="NCBI Taxonomy" id="1160765"/>
    <lineage>
        <taxon>Bacteria</taxon>
        <taxon>Pseudomonadati</taxon>
        <taxon>Pseudomonadota</taxon>
        <taxon>Gammaproteobacteria</taxon>
        <taxon>Enterobacterales</taxon>
        <taxon>Enterobacteriaceae</taxon>
        <taxon>Salmonella</taxon>
    </lineage>
</organism>
<dbReference type="EMBL" id="LR134142">
    <property type="protein sequence ID" value="VEA09177.1"/>
    <property type="molecule type" value="Genomic_DNA"/>
</dbReference>
<dbReference type="SUPFAM" id="SSF53955">
    <property type="entry name" value="Lysozyme-like"/>
    <property type="match status" value="1"/>
</dbReference>
<reference evidence="2 3" key="1">
    <citation type="submission" date="2018-12" db="EMBL/GenBank/DDBJ databases">
        <authorList>
            <consortium name="Pathogen Informatics"/>
        </authorList>
    </citation>
    <scope>NUCLEOTIDE SEQUENCE [LARGE SCALE GENOMIC DNA]</scope>
    <source>
        <strain evidence="2 3">NCTC7406</strain>
    </source>
</reference>
<accession>A0A447P0V0</accession>
<protein>
    <submittedName>
        <fullName evidence="2">Secretion activating protein</fullName>
    </submittedName>
</protein>
<gene>
    <name evidence="2" type="ORF">NCTC7406_04408</name>
</gene>
<name>A0A447P0V0_SALET</name>